<evidence type="ECO:0000259" key="1">
    <source>
        <dbReference type="Pfam" id="PF02861"/>
    </source>
</evidence>
<dbReference type="InterPro" id="IPR004176">
    <property type="entry name" value="Clp_R_N"/>
</dbReference>
<dbReference type="InterPro" id="IPR036628">
    <property type="entry name" value="Clp_N_dom_sf"/>
</dbReference>
<keyword evidence="3" id="KW-1185">Reference proteome</keyword>
<comment type="caution">
    <text evidence="2">The sequence shown here is derived from an EMBL/GenBank/DDBJ whole genome shotgun (WGS) entry which is preliminary data.</text>
</comment>
<name>A0ABR7X561_9SPHI</name>
<dbReference type="Pfam" id="PF02861">
    <property type="entry name" value="Clp_N"/>
    <property type="match status" value="1"/>
</dbReference>
<gene>
    <name evidence="2" type="ORF">IDJ75_10600</name>
</gene>
<dbReference type="SUPFAM" id="SSF81923">
    <property type="entry name" value="Double Clp-N motif"/>
    <property type="match status" value="1"/>
</dbReference>
<evidence type="ECO:0000313" key="3">
    <source>
        <dbReference type="Proteomes" id="UP000618754"/>
    </source>
</evidence>
<protein>
    <recommendedName>
        <fullName evidence="1">Clp R domain-containing protein</fullName>
    </recommendedName>
</protein>
<feature type="domain" description="Clp R" evidence="1">
    <location>
        <begin position="8"/>
        <end position="122"/>
    </location>
</feature>
<evidence type="ECO:0000313" key="2">
    <source>
        <dbReference type="EMBL" id="MBD1385728.1"/>
    </source>
</evidence>
<dbReference type="Proteomes" id="UP000618754">
    <property type="component" value="Unassembled WGS sequence"/>
</dbReference>
<reference evidence="2 3" key="1">
    <citation type="submission" date="2020-09" db="EMBL/GenBank/DDBJ databases">
        <title>Novel species of Mucilaginibacter isolated from a glacier on the Tibetan Plateau.</title>
        <authorList>
            <person name="Liu Q."/>
            <person name="Xin Y.-H."/>
        </authorList>
    </citation>
    <scope>NUCLEOTIDE SEQUENCE [LARGE SCALE GENOMIC DNA]</scope>
    <source>
        <strain evidence="2 3">CGMCC 1.13878</strain>
    </source>
</reference>
<proteinExistence type="predicted"/>
<sequence>MNQQINDFTNILTYAHEACSKYELNEIDSEVLLFAIADDMNCMAYEVMTNAGYNVNKLKKVLRERFKINKPETYIAGSPFSVSVEGLIALHALHYGGRPLTTITMLKTIIRNDNTAAARLLRAECISLNYNNELTYKPLI</sequence>
<dbReference type="Gene3D" id="1.10.1780.10">
    <property type="entry name" value="Clp, N-terminal domain"/>
    <property type="match status" value="1"/>
</dbReference>
<dbReference type="EMBL" id="JACWMW010000002">
    <property type="protein sequence ID" value="MBD1385728.1"/>
    <property type="molecule type" value="Genomic_DNA"/>
</dbReference>
<dbReference type="RefSeq" id="WP_191175586.1">
    <property type="nucleotide sequence ID" value="NZ_JACWMW010000002.1"/>
</dbReference>
<accession>A0ABR7X561</accession>
<organism evidence="2 3">
    <name type="scientific">Mucilaginibacter rigui</name>
    <dbReference type="NCBI Taxonomy" id="534635"/>
    <lineage>
        <taxon>Bacteria</taxon>
        <taxon>Pseudomonadati</taxon>
        <taxon>Bacteroidota</taxon>
        <taxon>Sphingobacteriia</taxon>
        <taxon>Sphingobacteriales</taxon>
        <taxon>Sphingobacteriaceae</taxon>
        <taxon>Mucilaginibacter</taxon>
    </lineage>
</organism>